<keyword evidence="5 13" id="KW-0812">Transmembrane</keyword>
<accession>A0A1Q3A6W3</accession>
<evidence type="ECO:0000256" key="5">
    <source>
        <dbReference type="ARBA" id="ARBA00022692"/>
    </source>
</evidence>
<dbReference type="PANTHER" id="PTHR12358">
    <property type="entry name" value="SPHINGOSINE KINASE"/>
    <property type="match status" value="1"/>
</dbReference>
<comment type="similarity">
    <text evidence="2">Belongs to the TIM54 family.</text>
</comment>
<dbReference type="Pfam" id="PF11711">
    <property type="entry name" value="Tim54"/>
    <property type="match status" value="1"/>
</dbReference>
<evidence type="ECO:0000256" key="6">
    <source>
        <dbReference type="ARBA" id="ARBA00022792"/>
    </source>
</evidence>
<keyword evidence="11 13" id="KW-0472">Membrane</keyword>
<dbReference type="eggNOG" id="ENOG502QPMQ">
    <property type="taxonomic scope" value="Eukaryota"/>
</dbReference>
<evidence type="ECO:0000313" key="14">
    <source>
        <dbReference type="EMBL" id="GAV51442.1"/>
    </source>
</evidence>
<dbReference type="AlphaFoldDB" id="A0A1Q3A6W3"/>
<keyword evidence="8 13" id="KW-1133">Transmembrane helix</keyword>
<evidence type="ECO:0000256" key="12">
    <source>
        <dbReference type="SAM" id="MobiDB-lite"/>
    </source>
</evidence>
<evidence type="ECO:0000256" key="2">
    <source>
        <dbReference type="ARBA" id="ARBA00006355"/>
    </source>
</evidence>
<evidence type="ECO:0000256" key="4">
    <source>
        <dbReference type="ARBA" id="ARBA00022448"/>
    </source>
</evidence>
<evidence type="ECO:0000256" key="10">
    <source>
        <dbReference type="ARBA" id="ARBA00023128"/>
    </source>
</evidence>
<gene>
    <name evidence="14" type="ORF">ZYGR_0AD06250</name>
</gene>
<evidence type="ECO:0000256" key="1">
    <source>
        <dbReference type="ARBA" id="ARBA00004434"/>
    </source>
</evidence>
<evidence type="ECO:0000256" key="8">
    <source>
        <dbReference type="ARBA" id="ARBA00022989"/>
    </source>
</evidence>
<sequence>MIDVLSTMRIILFLLFIYIYVCMYVCVLLAFKIENLTKNASHLISSHQYLHRSKDVMANKKPGYTNPAFKAMGIPTLRLPSRNWMIFWTVMTTSIGGIIYDKHQQKQIRNRYREMVEPLAQQHMDIERKPRKITVFIAPPPSDYLDTSLKVWKRYVKPILYWGGLDYELIEEDSQGMIRNEVANRIRELRKQLIELQVPKPSLEKIDNKKKNKKQDLEELEKFDPQQAQKFKKEFDYSKALGVYREWTTPEVVYEDSLAEDPALSGGVICLGRGSYKEYITGLHEGLLGPLEAPPTPEPETKKPEEGETPKEGETLKEGETPKEPTNEEPSEEERSARRKIPPPFIKPDQYSSVEYPSELQGIVRDPKTNCPILPHQSLLVIPIPNLIGFLSIPERIYRFYNKRYFAEEALSATKDLVLKKGIRSFEDPKDLDISKEEELDWPKSWVQRGMERESEWTRELKSDPRVAQQLHVYNERVKDNEQEKE</sequence>
<dbReference type="PANTHER" id="PTHR12358:SF101">
    <property type="entry name" value="MITOCHONDRIAL IMPORT INNER MEMBRANE TRANSLOCASE SUBUNIT TIM54"/>
    <property type="match status" value="1"/>
</dbReference>
<evidence type="ECO:0000256" key="11">
    <source>
        <dbReference type="ARBA" id="ARBA00023136"/>
    </source>
</evidence>
<dbReference type="GO" id="GO:0005743">
    <property type="term" value="C:mitochondrial inner membrane"/>
    <property type="evidence" value="ECO:0007669"/>
    <property type="project" value="UniProtKB-SubCell"/>
</dbReference>
<evidence type="ECO:0000256" key="9">
    <source>
        <dbReference type="ARBA" id="ARBA00023010"/>
    </source>
</evidence>
<keyword evidence="7" id="KW-0653">Protein transport</keyword>
<feature type="region of interest" description="Disordered" evidence="12">
    <location>
        <begin position="287"/>
        <end position="351"/>
    </location>
</feature>
<dbReference type="Proteomes" id="UP000187013">
    <property type="component" value="Unassembled WGS sequence"/>
</dbReference>
<dbReference type="EMBL" id="BDGX01000030">
    <property type="protein sequence ID" value="GAV51442.1"/>
    <property type="molecule type" value="Genomic_DNA"/>
</dbReference>
<evidence type="ECO:0000256" key="7">
    <source>
        <dbReference type="ARBA" id="ARBA00022927"/>
    </source>
</evidence>
<feature type="compositionally biased region" description="Basic and acidic residues" evidence="12">
    <location>
        <begin position="299"/>
        <end position="326"/>
    </location>
</feature>
<protein>
    <recommendedName>
        <fullName evidence="3">Mitochondrial import inner membrane translocase subunit TIM54</fullName>
    </recommendedName>
</protein>
<organism evidence="14 15">
    <name type="scientific">Zygosaccharomyces rouxii</name>
    <dbReference type="NCBI Taxonomy" id="4956"/>
    <lineage>
        <taxon>Eukaryota</taxon>
        <taxon>Fungi</taxon>
        <taxon>Dikarya</taxon>
        <taxon>Ascomycota</taxon>
        <taxon>Saccharomycotina</taxon>
        <taxon>Saccharomycetes</taxon>
        <taxon>Saccharomycetales</taxon>
        <taxon>Saccharomycetaceae</taxon>
        <taxon>Zygosaccharomyces</taxon>
    </lineage>
</organism>
<dbReference type="InterPro" id="IPR050187">
    <property type="entry name" value="Lipid_Phosphate_FormReg"/>
</dbReference>
<evidence type="ECO:0000256" key="3">
    <source>
        <dbReference type="ARBA" id="ARBA00020796"/>
    </source>
</evidence>
<feature type="transmembrane region" description="Helical" evidence="13">
    <location>
        <begin position="12"/>
        <end position="31"/>
    </location>
</feature>
<reference evidence="14 15" key="1">
    <citation type="submission" date="2016-08" db="EMBL/GenBank/DDBJ databases">
        <title>Draft genome sequence of allopolyploid Zygosaccharomyces rouxii.</title>
        <authorList>
            <person name="Watanabe J."/>
            <person name="Uehara K."/>
            <person name="Mogi Y."/>
            <person name="Tsukioka Y."/>
        </authorList>
    </citation>
    <scope>NUCLEOTIDE SEQUENCE [LARGE SCALE GENOMIC DNA]</scope>
    <source>
        <strain evidence="14 15">NBRC 110957</strain>
    </source>
</reference>
<comment type="caution">
    <text evidence="14">The sequence shown here is derived from an EMBL/GenBank/DDBJ whole genome shotgun (WGS) entry which is preliminary data.</text>
</comment>
<evidence type="ECO:0000313" key="15">
    <source>
        <dbReference type="Proteomes" id="UP000187013"/>
    </source>
</evidence>
<keyword evidence="6" id="KW-0999">Mitochondrion inner membrane</keyword>
<evidence type="ECO:0000256" key="13">
    <source>
        <dbReference type="SAM" id="Phobius"/>
    </source>
</evidence>
<keyword evidence="4" id="KW-0813">Transport</keyword>
<proteinExistence type="inferred from homology"/>
<name>A0A1Q3A6W3_ZYGRO</name>
<keyword evidence="9" id="KW-0811">Translocation</keyword>
<dbReference type="GO" id="GO:0015031">
    <property type="term" value="P:protein transport"/>
    <property type="evidence" value="ECO:0007669"/>
    <property type="project" value="UniProtKB-KW"/>
</dbReference>
<keyword evidence="10" id="KW-0496">Mitochondrion</keyword>
<dbReference type="InterPro" id="IPR021056">
    <property type="entry name" value="Mt_import_IM_translocase_Tim54"/>
</dbReference>
<dbReference type="OrthoDB" id="5598305at2759"/>
<comment type="subcellular location">
    <subcellularLocation>
        <location evidence="1">Mitochondrion inner membrane</location>
        <topology evidence="1">Single-pass membrane protein</topology>
    </subcellularLocation>
</comment>